<feature type="transmembrane region" description="Helical" evidence="3">
    <location>
        <begin position="71"/>
        <end position="93"/>
    </location>
</feature>
<accession>A0ABD2M0Y2</accession>
<keyword evidence="1" id="KW-0677">Repeat</keyword>
<evidence type="ECO:0000313" key="6">
    <source>
        <dbReference type="EMBL" id="KAL3121131.1"/>
    </source>
</evidence>
<proteinExistence type="predicted"/>
<evidence type="ECO:0000256" key="2">
    <source>
        <dbReference type="SAM" id="MobiDB-lite"/>
    </source>
</evidence>
<feature type="compositionally biased region" description="Pro residues" evidence="2">
    <location>
        <begin position="292"/>
        <end position="309"/>
    </location>
</feature>
<dbReference type="SMART" id="SM01088">
    <property type="entry name" value="Col_cuticle_N"/>
    <property type="match status" value="1"/>
</dbReference>
<feature type="compositionally biased region" description="Low complexity" evidence="2">
    <location>
        <begin position="381"/>
        <end position="396"/>
    </location>
</feature>
<protein>
    <recommendedName>
        <fullName evidence="5">Nematode cuticle collagen N-terminal domain-containing protein</fullName>
    </recommendedName>
</protein>
<keyword evidence="3" id="KW-0812">Transmembrane</keyword>
<feature type="domain" description="Nematode cuticle collagen N-terminal" evidence="5">
    <location>
        <begin position="142"/>
        <end position="194"/>
    </location>
</feature>
<feature type="compositionally biased region" description="Low complexity" evidence="2">
    <location>
        <begin position="310"/>
        <end position="327"/>
    </location>
</feature>
<sequence length="450" mass="46279">MFLFCCVIVVDGAEGRLTDGRTEVGDGSGAEAAAFVVEPVTVRCSMSGEVPPPPPFFCCFFSPPLAKECCVLTAALLHLLPPVASCDSFFVCLQFMHRQRRMFEGGGRTAPEGRGGGWTKDQRLLIFIMKVESEAREAAYRFVVCTAVTFSLAAILAIFITLPLANQYINNIQQRVQHEMDFCKLSVKEVMLEMSELQSAEGTAEAEQSTTFGGLHSLLQLPEIDGTSGASNGTRFRRQAPLPGRAQCEGCCIPGLPGPPGPPGRSGVPGRPGAPGAPGFPGRPPAICEEVTPPPCIPCPPGQPGPPGSPGEVGSPGPVGHPGRPGNDGPPGPQGPPGIQGEHGDIGREGTRGEPGRPAISTPALPGDSGPPGEPGPPGFPGEIGEPGRPGSEGLPGPQGPSGAPGPPGPPGRPGEDGTTGHQGPPGERGICPKYCALDGGVFFEDGTRR</sequence>
<keyword evidence="4" id="KW-0732">Signal</keyword>
<feature type="compositionally biased region" description="Basic and acidic residues" evidence="2">
    <location>
        <begin position="342"/>
        <end position="355"/>
    </location>
</feature>
<dbReference type="EMBL" id="JBICBT010000200">
    <property type="protein sequence ID" value="KAL3121131.1"/>
    <property type="molecule type" value="Genomic_DNA"/>
</dbReference>
<evidence type="ECO:0000259" key="5">
    <source>
        <dbReference type="SMART" id="SM01088"/>
    </source>
</evidence>
<dbReference type="InterPro" id="IPR002486">
    <property type="entry name" value="Col_cuticle_N"/>
</dbReference>
<evidence type="ECO:0000256" key="3">
    <source>
        <dbReference type="SAM" id="Phobius"/>
    </source>
</evidence>
<feature type="signal peptide" evidence="4">
    <location>
        <begin position="1"/>
        <end position="15"/>
    </location>
</feature>
<comment type="caution">
    <text evidence="6">The sequence shown here is derived from an EMBL/GenBank/DDBJ whole genome shotgun (WGS) entry which is preliminary data.</text>
</comment>
<feature type="compositionally biased region" description="Pro residues" evidence="2">
    <location>
        <begin position="404"/>
        <end position="413"/>
    </location>
</feature>
<reference evidence="6 7" key="1">
    <citation type="submission" date="2024-10" db="EMBL/GenBank/DDBJ databases">
        <authorList>
            <person name="Kim D."/>
        </authorList>
    </citation>
    <scope>NUCLEOTIDE SEQUENCE [LARGE SCALE GENOMIC DNA]</scope>
    <source>
        <strain evidence="6">BH-2024</strain>
    </source>
</reference>
<dbReference type="Pfam" id="PF01484">
    <property type="entry name" value="Col_cuticle_N"/>
    <property type="match status" value="1"/>
</dbReference>
<organism evidence="6 7">
    <name type="scientific">Heterodera trifolii</name>
    <dbReference type="NCBI Taxonomy" id="157864"/>
    <lineage>
        <taxon>Eukaryota</taxon>
        <taxon>Metazoa</taxon>
        <taxon>Ecdysozoa</taxon>
        <taxon>Nematoda</taxon>
        <taxon>Chromadorea</taxon>
        <taxon>Rhabditida</taxon>
        <taxon>Tylenchina</taxon>
        <taxon>Tylenchomorpha</taxon>
        <taxon>Tylenchoidea</taxon>
        <taxon>Heteroderidae</taxon>
        <taxon>Heteroderinae</taxon>
        <taxon>Heterodera</taxon>
    </lineage>
</organism>
<keyword evidence="7" id="KW-1185">Reference proteome</keyword>
<gene>
    <name evidence="6" type="ORF">niasHT_005391</name>
</gene>
<keyword evidence="3" id="KW-0472">Membrane</keyword>
<dbReference type="Pfam" id="PF01391">
    <property type="entry name" value="Collagen"/>
    <property type="match status" value="2"/>
</dbReference>
<evidence type="ECO:0000256" key="1">
    <source>
        <dbReference type="ARBA" id="ARBA00022737"/>
    </source>
</evidence>
<evidence type="ECO:0000256" key="4">
    <source>
        <dbReference type="SAM" id="SignalP"/>
    </source>
</evidence>
<keyword evidence="3" id="KW-1133">Transmembrane helix</keyword>
<dbReference type="Proteomes" id="UP001620626">
    <property type="component" value="Unassembled WGS sequence"/>
</dbReference>
<evidence type="ECO:0000313" key="7">
    <source>
        <dbReference type="Proteomes" id="UP001620626"/>
    </source>
</evidence>
<dbReference type="PANTHER" id="PTHR24637">
    <property type="entry name" value="COLLAGEN"/>
    <property type="match status" value="1"/>
</dbReference>
<feature type="transmembrane region" description="Helical" evidence="3">
    <location>
        <begin position="139"/>
        <end position="165"/>
    </location>
</feature>
<name>A0ABD2M0Y2_9BILA</name>
<dbReference type="InterPro" id="IPR008160">
    <property type="entry name" value="Collagen"/>
</dbReference>
<dbReference type="PANTHER" id="PTHR24637:SF241">
    <property type="entry name" value="NEMATODE CUTICLE COLLAGEN N-TERMINAL DOMAIN-CONTAINING PROTEIN"/>
    <property type="match status" value="1"/>
</dbReference>
<feature type="chain" id="PRO_5044787055" description="Nematode cuticle collagen N-terminal domain-containing protein" evidence="4">
    <location>
        <begin position="16"/>
        <end position="450"/>
    </location>
</feature>
<dbReference type="AlphaFoldDB" id="A0ABD2M0Y2"/>
<feature type="region of interest" description="Disordered" evidence="2">
    <location>
        <begin position="257"/>
        <end position="432"/>
    </location>
</feature>